<feature type="region of interest" description="Disordered" evidence="1">
    <location>
        <begin position="96"/>
        <end position="124"/>
    </location>
</feature>
<comment type="caution">
    <text evidence="3">The sequence shown here is derived from an EMBL/GenBank/DDBJ whole genome shotgun (WGS) entry which is preliminary data.</text>
</comment>
<evidence type="ECO:0000256" key="2">
    <source>
        <dbReference type="SAM" id="Phobius"/>
    </source>
</evidence>
<organism evidence="3 4">
    <name type="scientific">Dissophora globulifera</name>
    <dbReference type="NCBI Taxonomy" id="979702"/>
    <lineage>
        <taxon>Eukaryota</taxon>
        <taxon>Fungi</taxon>
        <taxon>Fungi incertae sedis</taxon>
        <taxon>Mucoromycota</taxon>
        <taxon>Mortierellomycotina</taxon>
        <taxon>Mortierellomycetes</taxon>
        <taxon>Mortierellales</taxon>
        <taxon>Mortierellaceae</taxon>
        <taxon>Dissophora</taxon>
    </lineage>
</organism>
<evidence type="ECO:0000313" key="3">
    <source>
        <dbReference type="EMBL" id="KAG0318704.1"/>
    </source>
</evidence>
<evidence type="ECO:0000256" key="1">
    <source>
        <dbReference type="SAM" id="MobiDB-lite"/>
    </source>
</evidence>
<feature type="compositionally biased region" description="Low complexity" evidence="1">
    <location>
        <begin position="327"/>
        <end position="349"/>
    </location>
</feature>
<feature type="transmembrane region" description="Helical" evidence="2">
    <location>
        <begin position="6"/>
        <end position="29"/>
    </location>
</feature>
<protein>
    <submittedName>
        <fullName evidence="3">Uncharacterized protein</fullName>
    </submittedName>
</protein>
<keyword evidence="2" id="KW-0472">Membrane</keyword>
<feature type="compositionally biased region" description="Low complexity" evidence="1">
    <location>
        <begin position="414"/>
        <end position="426"/>
    </location>
</feature>
<name>A0A9P6RIT3_9FUNG</name>
<evidence type="ECO:0000313" key="4">
    <source>
        <dbReference type="Proteomes" id="UP000738325"/>
    </source>
</evidence>
<dbReference type="AlphaFoldDB" id="A0A9P6RIT3"/>
<keyword evidence="2" id="KW-0812">Transmembrane</keyword>
<feature type="region of interest" description="Disordered" evidence="1">
    <location>
        <begin position="714"/>
        <end position="768"/>
    </location>
</feature>
<sequence length="768" mass="82651">MIDAGATPIIIIAVVSLIVVISVSAFCYVKRQRSNVRTNNSVPLPWNGVHRAKTSPPAGNFPHLGRSNPPASSDHPHHQDPYQDMYQISQQYIHRSQSNKNVHPVDMRRQSDLESQDDDQPEWRRSDSTLLQGTSALKHHSSSPPTTSRNYHELMPLRPLHHSPSTSSRYNYIHDGSTHITSTVLVSSSTVMSANDNANTFSSNKNNDGNHGFGSPEIISDEIEQQKHGMPSPLPRPLHVARPHIADATTTSVKRIVTAVTRVAAKTDPDADDRSSWSPSVAQNNLGSRGSLSRSPVISPPDTVSSPRMRPANPRQQAQYPSPHLAPVSPRQPFQQPQQQQHWQQPMQPATSFSTSSPQESATTLKVQTIDHDSRFQYKEELFRRPPQAILPADYQPPQFTSMLPDVSADLTRRSSGAVTSSTGSTRKAKLETSKNESTGLTTAMLVLAPYFPPPTEPAPVVPVLPSTLTDGLDSKTDRSFVLTPSKTIPSLRTATLANIPGSQARVASGGGHGGAEASPSVASISSISSATEADSLVEDYADSEERYRATSSVSSNVSYTSSSVRSSLSTVLSINPNTGVRTASMRVASLSRGEHPRPPSRSASSGSAVSPTTVDMDLASPLTASVYSPTTPSSAKTPRGGEGGESSPFLADADAPEMPFDVTANQVSQRYHDNFLMRKSGALGAIGKIAGAEMTTQELFASWLDNTVELPPSPMAVKLKEGSEEDRGAGEKEEEGRGSGQTMARSKRNPQAPGGEGAQLWKFSQRH</sequence>
<feature type="region of interest" description="Disordered" evidence="1">
    <location>
        <begin position="38"/>
        <end position="81"/>
    </location>
</feature>
<feature type="region of interest" description="Disordered" evidence="1">
    <location>
        <begin position="413"/>
        <end position="437"/>
    </location>
</feature>
<feature type="region of interest" description="Disordered" evidence="1">
    <location>
        <begin position="266"/>
        <end position="364"/>
    </location>
</feature>
<accession>A0A9P6RIT3</accession>
<proteinExistence type="predicted"/>
<gene>
    <name evidence="3" type="ORF">BGZ99_005491</name>
</gene>
<reference evidence="3" key="1">
    <citation type="journal article" date="2020" name="Fungal Divers.">
        <title>Resolving the Mortierellaceae phylogeny through synthesis of multi-gene phylogenetics and phylogenomics.</title>
        <authorList>
            <person name="Vandepol N."/>
            <person name="Liber J."/>
            <person name="Desiro A."/>
            <person name="Na H."/>
            <person name="Kennedy M."/>
            <person name="Barry K."/>
            <person name="Grigoriev I.V."/>
            <person name="Miller A.N."/>
            <person name="O'Donnell K."/>
            <person name="Stajich J.E."/>
            <person name="Bonito G."/>
        </authorList>
    </citation>
    <scope>NUCLEOTIDE SEQUENCE</scope>
    <source>
        <strain evidence="3">REB-010B</strain>
    </source>
</reference>
<feature type="compositionally biased region" description="Basic and acidic residues" evidence="1">
    <location>
        <begin position="719"/>
        <end position="738"/>
    </location>
</feature>
<keyword evidence="2" id="KW-1133">Transmembrane helix</keyword>
<feature type="compositionally biased region" description="Basic and acidic residues" evidence="1">
    <location>
        <begin position="103"/>
        <end position="112"/>
    </location>
</feature>
<keyword evidence="4" id="KW-1185">Reference proteome</keyword>
<feature type="compositionally biased region" description="Low complexity" evidence="1">
    <location>
        <begin position="601"/>
        <end position="615"/>
    </location>
</feature>
<feature type="compositionally biased region" description="Basic and acidic residues" evidence="1">
    <location>
        <begin position="266"/>
        <end position="275"/>
    </location>
</feature>
<feature type="region of interest" description="Disordered" evidence="1">
    <location>
        <begin position="587"/>
        <end position="655"/>
    </location>
</feature>
<feature type="compositionally biased region" description="Polar residues" evidence="1">
    <location>
        <begin position="350"/>
        <end position="364"/>
    </location>
</feature>
<feature type="compositionally biased region" description="Polar residues" evidence="1">
    <location>
        <begin position="623"/>
        <end position="637"/>
    </location>
</feature>
<feature type="compositionally biased region" description="Polar residues" evidence="1">
    <location>
        <begin position="276"/>
        <end position="306"/>
    </location>
</feature>
<dbReference type="Proteomes" id="UP000738325">
    <property type="component" value="Unassembled WGS sequence"/>
</dbReference>
<dbReference type="EMBL" id="JAAAIP010000357">
    <property type="protein sequence ID" value="KAG0318704.1"/>
    <property type="molecule type" value="Genomic_DNA"/>
</dbReference>